<organism evidence="2 3">
    <name type="scientific">Orchesella dallaii</name>
    <dbReference type="NCBI Taxonomy" id="48710"/>
    <lineage>
        <taxon>Eukaryota</taxon>
        <taxon>Metazoa</taxon>
        <taxon>Ecdysozoa</taxon>
        <taxon>Arthropoda</taxon>
        <taxon>Hexapoda</taxon>
        <taxon>Collembola</taxon>
        <taxon>Entomobryomorpha</taxon>
        <taxon>Entomobryoidea</taxon>
        <taxon>Orchesellidae</taxon>
        <taxon>Orchesellinae</taxon>
        <taxon>Orchesella</taxon>
    </lineage>
</organism>
<feature type="region of interest" description="Disordered" evidence="1">
    <location>
        <begin position="1"/>
        <end position="76"/>
    </location>
</feature>
<gene>
    <name evidence="2" type="ORF">ODALV1_LOCUS23978</name>
</gene>
<comment type="caution">
    <text evidence="2">The sequence shown here is derived from an EMBL/GenBank/DDBJ whole genome shotgun (WGS) entry which is preliminary data.</text>
</comment>
<evidence type="ECO:0000313" key="3">
    <source>
        <dbReference type="Proteomes" id="UP001642540"/>
    </source>
</evidence>
<dbReference type="EMBL" id="CAXLJM020000086">
    <property type="protein sequence ID" value="CAL8130995.1"/>
    <property type="molecule type" value="Genomic_DNA"/>
</dbReference>
<dbReference type="Proteomes" id="UP001642540">
    <property type="component" value="Unassembled WGS sequence"/>
</dbReference>
<evidence type="ECO:0000256" key="1">
    <source>
        <dbReference type="SAM" id="MobiDB-lite"/>
    </source>
</evidence>
<keyword evidence="3" id="KW-1185">Reference proteome</keyword>
<proteinExistence type="predicted"/>
<sequence length="193" mass="20940">MGTVKKLPHSTLTSTTPWMQEGNDAVLGTPGSWKQSPSPSTSRLSRSTIPASMQLQSPSTSRRWKSNTPAKMDEKDVGLLGPSFTYPVQSATVIHNATTPAVHVDLASLANAIFDIDHSVTRIPANLHPPIYPTTEDARAFPYSLVMYVKETSWQDLEQLRVQSQTTNTDARTGLSVAARTSIKEPGLTPPKG</sequence>
<name>A0ABP1RMP1_9HEXA</name>
<feature type="compositionally biased region" description="Low complexity" evidence="1">
    <location>
        <begin position="36"/>
        <end position="48"/>
    </location>
</feature>
<evidence type="ECO:0000313" key="2">
    <source>
        <dbReference type="EMBL" id="CAL8130995.1"/>
    </source>
</evidence>
<reference evidence="2 3" key="1">
    <citation type="submission" date="2024-08" db="EMBL/GenBank/DDBJ databases">
        <authorList>
            <person name="Cucini C."/>
            <person name="Frati F."/>
        </authorList>
    </citation>
    <scope>NUCLEOTIDE SEQUENCE [LARGE SCALE GENOMIC DNA]</scope>
</reference>
<accession>A0ABP1RMP1</accession>
<feature type="compositionally biased region" description="Polar residues" evidence="1">
    <location>
        <begin position="49"/>
        <end position="69"/>
    </location>
</feature>
<protein>
    <submittedName>
        <fullName evidence="2">Uncharacterized protein</fullName>
    </submittedName>
</protein>